<evidence type="ECO:0000259" key="11">
    <source>
        <dbReference type="PROSITE" id="PS51918"/>
    </source>
</evidence>
<dbReference type="InterPro" id="IPR058240">
    <property type="entry name" value="rSAM_sf"/>
</dbReference>
<dbReference type="InterPro" id="IPR001989">
    <property type="entry name" value="Radical_activat_CS"/>
</dbReference>
<evidence type="ECO:0000256" key="9">
    <source>
        <dbReference type="ARBA" id="ARBA00023014"/>
    </source>
</evidence>
<evidence type="ECO:0000256" key="7">
    <source>
        <dbReference type="ARBA" id="ARBA00023002"/>
    </source>
</evidence>
<dbReference type="InterPro" id="IPR012838">
    <property type="entry name" value="PFL1_activating"/>
</dbReference>
<dbReference type="Proteomes" id="UP001597104">
    <property type="component" value="Unassembled WGS sequence"/>
</dbReference>
<evidence type="ECO:0000256" key="1">
    <source>
        <dbReference type="ARBA" id="ARBA00003141"/>
    </source>
</evidence>
<sequence length="270" mass="30892">MKIFEQKQVGTEQIPLGYVHSIETFGSVDGPGIRYVLFLQGCQMRCQFCHNPDTWQQGVGTEVTAEQILTDAVQYQAFWGQQGGLTVSGGEALLQIDFLIDLFKKAKTRGIRTCLDTCGQPFTRQQPWFSRFEELMRYTDISLVDIKQINSRKHKQLTGRHNENIFAMLAYMLAHNKHIWIRHVLVPQRTDFDVDLIRLGQYIKTLAPIVDKVEVLPYHTMGVTKYTELGLDYPLGAIRPPTPTRIKNAEKLLNCAAYTNYQAYPGYLEA</sequence>
<comment type="similarity">
    <text evidence="2 10">Belongs to the organic radical-activating enzymes family.</text>
</comment>
<reference evidence="13" key="1">
    <citation type="journal article" date="2019" name="Int. J. Syst. Evol. Microbiol.">
        <title>The Global Catalogue of Microorganisms (GCM) 10K type strain sequencing project: providing services to taxonomists for standard genome sequencing and annotation.</title>
        <authorList>
            <consortium name="The Broad Institute Genomics Platform"/>
            <consortium name="The Broad Institute Genome Sequencing Center for Infectious Disease"/>
            <person name="Wu L."/>
            <person name="Ma J."/>
        </authorList>
    </citation>
    <scope>NUCLEOTIDE SEQUENCE [LARGE SCALE GENOMIC DNA]</scope>
    <source>
        <strain evidence="13">CCM 8925</strain>
    </source>
</reference>
<accession>A0ABW3EC38</accession>
<dbReference type="InterPro" id="IPR012839">
    <property type="entry name" value="Organic_radical_activase"/>
</dbReference>
<dbReference type="PROSITE" id="PS01087">
    <property type="entry name" value="RADICAL_ACTIVATING"/>
    <property type="match status" value="1"/>
</dbReference>
<comment type="subcellular location">
    <subcellularLocation>
        <location evidence="10">Cytoplasm</location>
    </subcellularLocation>
</comment>
<organism evidence="12 13">
    <name type="scientific">Loigolactobacillus binensis</name>
    <dbReference type="NCBI Taxonomy" id="2559922"/>
    <lineage>
        <taxon>Bacteria</taxon>
        <taxon>Bacillati</taxon>
        <taxon>Bacillota</taxon>
        <taxon>Bacilli</taxon>
        <taxon>Lactobacillales</taxon>
        <taxon>Lactobacillaceae</taxon>
        <taxon>Loigolactobacillus</taxon>
    </lineage>
</organism>
<protein>
    <recommendedName>
        <fullName evidence="3 10">Pyruvate formate-lyase-activating enzyme</fullName>
        <ecNumber evidence="10">1.97.1.4</ecNumber>
    </recommendedName>
</protein>
<dbReference type="PANTHER" id="PTHR30352">
    <property type="entry name" value="PYRUVATE FORMATE-LYASE-ACTIVATING ENZYME"/>
    <property type="match status" value="1"/>
</dbReference>
<dbReference type="RefSeq" id="WP_137638020.1">
    <property type="nucleotide sequence ID" value="NZ_BJDN01000016.1"/>
</dbReference>
<keyword evidence="12" id="KW-0670">Pyruvate</keyword>
<dbReference type="NCBIfam" id="TIGR02493">
    <property type="entry name" value="PFLA"/>
    <property type="match status" value="1"/>
</dbReference>
<dbReference type="InterPro" id="IPR013785">
    <property type="entry name" value="Aldolase_TIM"/>
</dbReference>
<dbReference type="InterPro" id="IPR034457">
    <property type="entry name" value="Organic_radical-activating"/>
</dbReference>
<keyword evidence="4 10" id="KW-0004">4Fe-4S</keyword>
<comment type="cofactor">
    <cofactor evidence="10">
        <name>[4Fe-4S] cluster</name>
        <dbReference type="ChEBI" id="CHEBI:49883"/>
    </cofactor>
    <text evidence="10">Binds 1 [4Fe-4S] cluster. The cluster is coordinated with 3 cysteines and an exchangeable S-adenosyl-L-methionine.</text>
</comment>
<dbReference type="PROSITE" id="PS51918">
    <property type="entry name" value="RADICAL_SAM"/>
    <property type="match status" value="1"/>
</dbReference>
<proteinExistence type="inferred from homology"/>
<evidence type="ECO:0000256" key="2">
    <source>
        <dbReference type="ARBA" id="ARBA00009777"/>
    </source>
</evidence>
<keyword evidence="6 10" id="KW-0479">Metal-binding</keyword>
<feature type="domain" description="Radical SAM core" evidence="11">
    <location>
        <begin position="28"/>
        <end position="256"/>
    </location>
</feature>
<comment type="catalytic activity">
    <reaction evidence="10">
        <text>glycyl-[formate C-acetyltransferase] + reduced [flavodoxin] + S-adenosyl-L-methionine = glycin-2-yl radical-[formate C-acetyltransferase] + semiquinone [flavodoxin] + 5'-deoxyadenosine + L-methionine + H(+)</text>
        <dbReference type="Rhea" id="RHEA:19225"/>
        <dbReference type="Rhea" id="RHEA-COMP:10622"/>
        <dbReference type="Rhea" id="RHEA-COMP:12190"/>
        <dbReference type="Rhea" id="RHEA-COMP:12191"/>
        <dbReference type="Rhea" id="RHEA-COMP:14480"/>
        <dbReference type="ChEBI" id="CHEBI:15378"/>
        <dbReference type="ChEBI" id="CHEBI:17319"/>
        <dbReference type="ChEBI" id="CHEBI:29947"/>
        <dbReference type="ChEBI" id="CHEBI:32722"/>
        <dbReference type="ChEBI" id="CHEBI:57618"/>
        <dbReference type="ChEBI" id="CHEBI:57844"/>
        <dbReference type="ChEBI" id="CHEBI:59789"/>
        <dbReference type="ChEBI" id="CHEBI:140311"/>
        <dbReference type="EC" id="1.97.1.4"/>
    </reaction>
</comment>
<dbReference type="Gene3D" id="3.20.20.70">
    <property type="entry name" value="Aldolase class I"/>
    <property type="match status" value="1"/>
</dbReference>
<dbReference type="PIRSF" id="PIRSF000371">
    <property type="entry name" value="PFL_act_enz"/>
    <property type="match status" value="1"/>
</dbReference>
<dbReference type="SFLD" id="SFLDG01066">
    <property type="entry name" value="organic_radical-activating_enz"/>
    <property type="match status" value="1"/>
</dbReference>
<dbReference type="EC" id="1.97.1.4" evidence="10"/>
<dbReference type="InterPro" id="IPR007197">
    <property type="entry name" value="rSAM"/>
</dbReference>
<dbReference type="SFLD" id="SFLDS00029">
    <property type="entry name" value="Radical_SAM"/>
    <property type="match status" value="1"/>
</dbReference>
<gene>
    <name evidence="12" type="primary">pflA</name>
    <name evidence="12" type="ORF">ACFQZ7_05850</name>
</gene>
<comment type="caution">
    <text evidence="12">The sequence shown here is derived from an EMBL/GenBank/DDBJ whole genome shotgun (WGS) entry which is preliminary data.</text>
</comment>
<keyword evidence="7 10" id="KW-0560">Oxidoreductase</keyword>
<keyword evidence="9 10" id="KW-0411">Iron-sulfur</keyword>
<evidence type="ECO:0000313" key="12">
    <source>
        <dbReference type="EMBL" id="MFD0897260.1"/>
    </source>
</evidence>
<keyword evidence="10" id="KW-0963">Cytoplasm</keyword>
<evidence type="ECO:0000256" key="3">
    <source>
        <dbReference type="ARBA" id="ARBA00021356"/>
    </source>
</evidence>
<dbReference type="EMBL" id="JBHTIO010000030">
    <property type="protein sequence ID" value="MFD0897260.1"/>
    <property type="molecule type" value="Genomic_DNA"/>
</dbReference>
<keyword evidence="13" id="KW-1185">Reference proteome</keyword>
<name>A0ABW3EC38_9LACO</name>
<keyword evidence="8 10" id="KW-0408">Iron</keyword>
<dbReference type="PANTHER" id="PTHR30352:SF5">
    <property type="entry name" value="PYRUVATE FORMATE-LYASE 1-ACTIVATING ENZYME"/>
    <property type="match status" value="1"/>
</dbReference>
<dbReference type="GO" id="GO:0043365">
    <property type="term" value="F:[formate-C-acetyltransferase]-activating enzyme activity"/>
    <property type="evidence" value="ECO:0007669"/>
    <property type="project" value="UniProtKB-EC"/>
</dbReference>
<dbReference type="CDD" id="cd01335">
    <property type="entry name" value="Radical_SAM"/>
    <property type="match status" value="1"/>
</dbReference>
<evidence type="ECO:0000256" key="10">
    <source>
        <dbReference type="RuleBase" id="RU362053"/>
    </source>
</evidence>
<dbReference type="SUPFAM" id="SSF102114">
    <property type="entry name" value="Radical SAM enzymes"/>
    <property type="match status" value="1"/>
</dbReference>
<evidence type="ECO:0000256" key="6">
    <source>
        <dbReference type="ARBA" id="ARBA00022723"/>
    </source>
</evidence>
<dbReference type="Pfam" id="PF13353">
    <property type="entry name" value="Fer4_12"/>
    <property type="match status" value="1"/>
</dbReference>
<keyword evidence="5 10" id="KW-0949">S-adenosyl-L-methionine</keyword>
<comment type="function">
    <text evidence="1 10">Activation of pyruvate formate-lyase under anaerobic conditions by generation of an organic free radical, using S-adenosylmethionine and reduced flavodoxin as cosubstrates to produce 5'-deoxy-adenosine.</text>
</comment>
<evidence type="ECO:0000256" key="8">
    <source>
        <dbReference type="ARBA" id="ARBA00023004"/>
    </source>
</evidence>
<evidence type="ECO:0000256" key="5">
    <source>
        <dbReference type="ARBA" id="ARBA00022691"/>
    </source>
</evidence>
<evidence type="ECO:0000313" key="13">
    <source>
        <dbReference type="Proteomes" id="UP001597104"/>
    </source>
</evidence>
<evidence type="ECO:0000256" key="4">
    <source>
        <dbReference type="ARBA" id="ARBA00022485"/>
    </source>
</evidence>